<feature type="binding site" evidence="9">
    <location>
        <position position="10"/>
    </location>
    <ligand>
        <name>Zn(2+)</name>
        <dbReference type="ChEBI" id="CHEBI:29105"/>
        <label>1</label>
    </ligand>
</feature>
<dbReference type="GO" id="GO:0006283">
    <property type="term" value="P:transcription-coupled nucleotide-excision repair"/>
    <property type="evidence" value="ECO:0007669"/>
    <property type="project" value="TreeGrafter"/>
</dbReference>
<dbReference type="Proteomes" id="UP000249390">
    <property type="component" value="Unassembled WGS sequence"/>
</dbReference>
<dbReference type="GO" id="GO:0003676">
    <property type="term" value="F:nucleic acid binding"/>
    <property type="evidence" value="ECO:0007669"/>
    <property type="project" value="InterPro"/>
</dbReference>
<dbReference type="CDD" id="cd10508">
    <property type="entry name" value="Zn-ribbon_RPB9"/>
    <property type="match status" value="1"/>
</dbReference>
<evidence type="ECO:0000256" key="9">
    <source>
        <dbReference type="PIRSR" id="PIRSR005586-1"/>
    </source>
</evidence>
<feature type="binding site" evidence="9">
    <location>
        <position position="102"/>
    </location>
    <ligand>
        <name>Zn(2+)</name>
        <dbReference type="ChEBI" id="CHEBI:29105"/>
        <label>2</label>
    </ligand>
</feature>
<evidence type="ECO:0000256" key="10">
    <source>
        <dbReference type="PIRSR" id="PIRSR005586-2"/>
    </source>
</evidence>
<feature type="binding site" evidence="9">
    <location>
        <position position="29"/>
    </location>
    <ligand>
        <name>Zn(2+)</name>
        <dbReference type="ChEBI" id="CHEBI:29105"/>
        <label>1</label>
    </ligand>
</feature>
<dbReference type="Pfam" id="PF01096">
    <property type="entry name" value="Zn_ribbon_TFIIS"/>
    <property type="match status" value="1"/>
</dbReference>
<feature type="domain" description="TFIIS-type" evidence="12">
    <location>
        <begin position="71"/>
        <end position="112"/>
    </location>
</feature>
<dbReference type="GO" id="GO:0005730">
    <property type="term" value="C:nucleolus"/>
    <property type="evidence" value="ECO:0007669"/>
    <property type="project" value="UniProtKB-SubCell"/>
</dbReference>
<feature type="zinc finger region" description="C4-type" evidence="10">
    <location>
        <begin position="7"/>
        <end position="32"/>
    </location>
</feature>
<keyword evidence="4 10" id="KW-0863">Zinc-finger</keyword>
<feature type="binding site" evidence="9">
    <location>
        <position position="75"/>
    </location>
    <ligand>
        <name>Zn(2+)</name>
        <dbReference type="ChEBI" id="CHEBI:29105"/>
        <label>2</label>
    </ligand>
</feature>
<dbReference type="SUPFAM" id="SSF57783">
    <property type="entry name" value="Zinc beta-ribbon"/>
    <property type="match status" value="2"/>
</dbReference>
<dbReference type="GO" id="GO:0008270">
    <property type="term" value="F:zinc ion binding"/>
    <property type="evidence" value="ECO:0007669"/>
    <property type="project" value="UniProtKB-KW"/>
</dbReference>
<dbReference type="SMART" id="SM00440">
    <property type="entry name" value="ZnF_C2C2"/>
    <property type="match status" value="1"/>
</dbReference>
<evidence type="ECO:0000313" key="13">
    <source>
        <dbReference type="EMBL" id="RAL47420.1"/>
    </source>
</evidence>
<dbReference type="InterPro" id="IPR034012">
    <property type="entry name" value="Zn_ribbon_RPB9_C"/>
</dbReference>
<evidence type="ECO:0000256" key="6">
    <source>
        <dbReference type="ARBA" id="ARBA00023163"/>
    </source>
</evidence>
<sequence length="113" mass="12531">MSTMKFCSGCNNILYPMEDRDHKVLLYGCRNCPQLESAVSNCVYRIKINHAGERAKAMSDAASDPTLPRTKNVTCAQCSHSEAVFFPATGTGEEGMSLFFVCCNPTCGHRWRD</sequence>
<dbReference type="InterPro" id="IPR001529">
    <property type="entry name" value="Zn_ribbon_RPB9"/>
</dbReference>
<dbReference type="PANTHER" id="PTHR11239:SF1">
    <property type="entry name" value="DNA-DIRECTED RNA POLYMERASE II SUBUNIT RPB9"/>
    <property type="match status" value="1"/>
</dbReference>
<evidence type="ECO:0000256" key="8">
    <source>
        <dbReference type="PIRNR" id="PIRNR005586"/>
    </source>
</evidence>
<evidence type="ECO:0000256" key="4">
    <source>
        <dbReference type="ARBA" id="ARBA00022771"/>
    </source>
</evidence>
<keyword evidence="3 9" id="KW-0479">Metal-binding</keyword>
<dbReference type="AlphaFoldDB" id="A0A328DQ77"/>
<dbReference type="FunFam" id="2.20.25.10:FF:000004">
    <property type="entry name" value="DNA-directed RNA polymerase subunit"/>
    <property type="match status" value="1"/>
</dbReference>
<evidence type="ECO:0000313" key="14">
    <source>
        <dbReference type="Proteomes" id="UP000249390"/>
    </source>
</evidence>
<dbReference type="EMBL" id="NQVE01000115">
    <property type="protein sequence ID" value="RAL47420.1"/>
    <property type="molecule type" value="Genomic_DNA"/>
</dbReference>
<name>A0A328DQ77_9ASTE</name>
<accession>A0A328DQ77</accession>
<keyword evidence="6 8" id="KW-0804">Transcription</keyword>
<keyword evidence="2 8" id="KW-0240">DNA-directed RNA polymerase</keyword>
<dbReference type="GO" id="GO:0003899">
    <property type="term" value="F:DNA-directed RNA polymerase activity"/>
    <property type="evidence" value="ECO:0007669"/>
    <property type="project" value="InterPro"/>
</dbReference>
<dbReference type="InterPro" id="IPR019761">
    <property type="entry name" value="DNA-dir_RNA_pol-M_15_CS"/>
</dbReference>
<protein>
    <recommendedName>
        <fullName evidence="8">DNA-directed RNA polymerase subunit</fullName>
    </recommendedName>
</protein>
<keyword evidence="7 8" id="KW-0539">Nucleus</keyword>
<evidence type="ECO:0000256" key="11">
    <source>
        <dbReference type="RuleBase" id="RU003474"/>
    </source>
</evidence>
<comment type="similarity">
    <text evidence="8 11">Belongs to the archaeal rpoM/eukaryotic RPA12/RPB9/RPC11 RNA polymerase family.</text>
</comment>
<evidence type="ECO:0000256" key="5">
    <source>
        <dbReference type="ARBA" id="ARBA00022833"/>
    </source>
</evidence>
<dbReference type="Pfam" id="PF02150">
    <property type="entry name" value="Zn_ribbon_RPB9"/>
    <property type="match status" value="1"/>
</dbReference>
<feature type="binding site" evidence="9">
    <location>
        <position position="7"/>
    </location>
    <ligand>
        <name>Zn(2+)</name>
        <dbReference type="ChEBI" id="CHEBI:29105"/>
        <label>1</label>
    </ligand>
</feature>
<evidence type="ECO:0000256" key="7">
    <source>
        <dbReference type="ARBA" id="ARBA00023242"/>
    </source>
</evidence>
<comment type="function">
    <text evidence="8">DNA-dependent RNA polymerase catalyzes the transcription of DNA into RNA using the four ribonucleoside triphosphates as substrates.</text>
</comment>
<dbReference type="InterPro" id="IPR001222">
    <property type="entry name" value="Znf_TFIIS"/>
</dbReference>
<dbReference type="GO" id="GO:0006367">
    <property type="term" value="P:transcription initiation at RNA polymerase II promoter"/>
    <property type="evidence" value="ECO:0007669"/>
    <property type="project" value="TreeGrafter"/>
</dbReference>
<gene>
    <name evidence="13" type="ORF">DM860_013385</name>
</gene>
<evidence type="ECO:0000256" key="1">
    <source>
        <dbReference type="ARBA" id="ARBA00004604"/>
    </source>
</evidence>
<dbReference type="SMART" id="SM00661">
    <property type="entry name" value="RPOL9"/>
    <property type="match status" value="1"/>
</dbReference>
<dbReference type="PROSITE" id="PS01030">
    <property type="entry name" value="RNA_POL_M_15KD"/>
    <property type="match status" value="1"/>
</dbReference>
<feature type="binding site" evidence="9">
    <location>
        <position position="107"/>
    </location>
    <ligand>
        <name>Zn(2+)</name>
        <dbReference type="ChEBI" id="CHEBI:29105"/>
        <label>2</label>
    </ligand>
</feature>
<dbReference type="PANTHER" id="PTHR11239">
    <property type="entry name" value="DNA-DIRECTED RNA POLYMERASE"/>
    <property type="match status" value="1"/>
</dbReference>
<dbReference type="GO" id="GO:0001193">
    <property type="term" value="P:maintenance of transcriptional fidelity during transcription elongation by RNA polymerase II"/>
    <property type="evidence" value="ECO:0007669"/>
    <property type="project" value="TreeGrafter"/>
</dbReference>
<proteinExistence type="inferred from homology"/>
<dbReference type="PROSITE" id="PS51133">
    <property type="entry name" value="ZF_TFIIS_2"/>
    <property type="match status" value="1"/>
</dbReference>
<feature type="binding site" evidence="9">
    <location>
        <position position="78"/>
    </location>
    <ligand>
        <name>Zn(2+)</name>
        <dbReference type="ChEBI" id="CHEBI:29105"/>
        <label>2</label>
    </ligand>
</feature>
<organism evidence="13 14">
    <name type="scientific">Cuscuta australis</name>
    <dbReference type="NCBI Taxonomy" id="267555"/>
    <lineage>
        <taxon>Eukaryota</taxon>
        <taxon>Viridiplantae</taxon>
        <taxon>Streptophyta</taxon>
        <taxon>Embryophyta</taxon>
        <taxon>Tracheophyta</taxon>
        <taxon>Spermatophyta</taxon>
        <taxon>Magnoliopsida</taxon>
        <taxon>eudicotyledons</taxon>
        <taxon>Gunneridae</taxon>
        <taxon>Pentapetalae</taxon>
        <taxon>asterids</taxon>
        <taxon>lamiids</taxon>
        <taxon>Solanales</taxon>
        <taxon>Convolvulaceae</taxon>
        <taxon>Cuscuteae</taxon>
        <taxon>Cuscuta</taxon>
        <taxon>Cuscuta subgen. Grammica</taxon>
        <taxon>Cuscuta sect. Cleistogrammica</taxon>
    </lineage>
</organism>
<comment type="subcellular location">
    <subcellularLocation>
        <location evidence="1">Nucleus</location>
        <location evidence="1">Nucleolus</location>
    </subcellularLocation>
</comment>
<reference evidence="13 14" key="1">
    <citation type="submission" date="2018-06" db="EMBL/GenBank/DDBJ databases">
        <title>The Genome of Cuscuta australis (Dodder) Provides Insight into the Evolution of Plant Parasitism.</title>
        <authorList>
            <person name="Liu H."/>
        </authorList>
    </citation>
    <scope>NUCLEOTIDE SEQUENCE [LARGE SCALE GENOMIC DNA]</scope>
    <source>
        <strain evidence="14">cv. Yunnan</strain>
        <tissue evidence="13">Vines</tissue>
    </source>
</reference>
<dbReference type="InterPro" id="IPR012164">
    <property type="entry name" value="Rpa12/Rpb9/Rpc10/TFS"/>
</dbReference>
<keyword evidence="14" id="KW-1185">Reference proteome</keyword>
<dbReference type="Gene3D" id="2.20.25.10">
    <property type="match status" value="2"/>
</dbReference>
<evidence type="ECO:0000256" key="2">
    <source>
        <dbReference type="ARBA" id="ARBA00022478"/>
    </source>
</evidence>
<evidence type="ECO:0000259" key="12">
    <source>
        <dbReference type="PROSITE" id="PS51133"/>
    </source>
</evidence>
<evidence type="ECO:0000256" key="3">
    <source>
        <dbReference type="ARBA" id="ARBA00022723"/>
    </source>
</evidence>
<keyword evidence="5 9" id="KW-0862">Zinc</keyword>
<dbReference type="GO" id="GO:0005665">
    <property type="term" value="C:RNA polymerase II, core complex"/>
    <property type="evidence" value="ECO:0007669"/>
    <property type="project" value="TreeGrafter"/>
</dbReference>
<comment type="caution">
    <text evidence="13">The sequence shown here is derived from an EMBL/GenBank/DDBJ whole genome shotgun (WGS) entry which is preliminary data.</text>
</comment>
<feature type="binding site" evidence="9">
    <location>
        <position position="32"/>
    </location>
    <ligand>
        <name>Zn(2+)</name>
        <dbReference type="ChEBI" id="CHEBI:29105"/>
        <label>1</label>
    </ligand>
</feature>
<dbReference type="PIRSF" id="PIRSF005586">
    <property type="entry name" value="RNApol_RpoM"/>
    <property type="match status" value="1"/>
</dbReference>